<reference evidence="3" key="1">
    <citation type="submission" date="2021-01" db="EMBL/GenBank/DDBJ databases">
        <authorList>
            <person name="Kaushik A."/>
        </authorList>
    </citation>
    <scope>NUCLEOTIDE SEQUENCE</scope>
    <source>
        <strain evidence="3">AG1-1C</strain>
    </source>
</reference>
<accession>A0A8H3C0M3</accession>
<evidence type="ECO:0000313" key="4">
    <source>
        <dbReference type="Proteomes" id="UP000663846"/>
    </source>
</evidence>
<keyword evidence="2" id="KW-0732">Signal</keyword>
<feature type="signal peptide" evidence="2">
    <location>
        <begin position="1"/>
        <end position="23"/>
    </location>
</feature>
<protein>
    <recommendedName>
        <fullName evidence="5">Transmembrane protein</fullName>
    </recommendedName>
</protein>
<name>A0A8H3C0M3_9AGAM</name>
<evidence type="ECO:0000313" key="3">
    <source>
        <dbReference type="EMBL" id="CAE6471976.1"/>
    </source>
</evidence>
<comment type="caution">
    <text evidence="3">The sequence shown here is derived from an EMBL/GenBank/DDBJ whole genome shotgun (WGS) entry which is preliminary data.</text>
</comment>
<dbReference type="Proteomes" id="UP000663846">
    <property type="component" value="Unassembled WGS sequence"/>
</dbReference>
<feature type="chain" id="PRO_5034660698" description="Transmembrane protein" evidence="2">
    <location>
        <begin position="24"/>
        <end position="235"/>
    </location>
</feature>
<evidence type="ECO:0000256" key="2">
    <source>
        <dbReference type="SAM" id="SignalP"/>
    </source>
</evidence>
<proteinExistence type="predicted"/>
<sequence length="235" mass="24735">MQTFARLLSFVAFLLSVGFLAQALPTTAGNGLAVRDYSSPAGYNGGNGHSGDSGFPSSPSYSKESTPSFKEDNETPSKIDLLAHVGKLYVDLEPLCKDLELSVDVNAAATVVDKIVLVVKAFVAILVNVKLNLSLDIKTQIAVKIVACISLIVKALAAVCVKLGVNVCVALIAKIDVCLQLLLITLNVCVDGLLEIIISLCAKLDVKVLAALKVVNLDLFVRICLLAKVLAGVTL</sequence>
<dbReference type="EMBL" id="CAJMWS010001046">
    <property type="protein sequence ID" value="CAE6471976.1"/>
    <property type="molecule type" value="Genomic_DNA"/>
</dbReference>
<feature type="region of interest" description="Disordered" evidence="1">
    <location>
        <begin position="48"/>
        <end position="74"/>
    </location>
</feature>
<dbReference type="AlphaFoldDB" id="A0A8H3C0M3"/>
<evidence type="ECO:0000256" key="1">
    <source>
        <dbReference type="SAM" id="MobiDB-lite"/>
    </source>
</evidence>
<gene>
    <name evidence="3" type="ORF">RDB_LOCUS177071</name>
</gene>
<feature type="compositionally biased region" description="Low complexity" evidence="1">
    <location>
        <begin position="52"/>
        <end position="68"/>
    </location>
</feature>
<evidence type="ECO:0008006" key="5">
    <source>
        <dbReference type="Google" id="ProtNLM"/>
    </source>
</evidence>
<organism evidence="3 4">
    <name type="scientific">Rhizoctonia solani</name>
    <dbReference type="NCBI Taxonomy" id="456999"/>
    <lineage>
        <taxon>Eukaryota</taxon>
        <taxon>Fungi</taxon>
        <taxon>Dikarya</taxon>
        <taxon>Basidiomycota</taxon>
        <taxon>Agaricomycotina</taxon>
        <taxon>Agaricomycetes</taxon>
        <taxon>Cantharellales</taxon>
        <taxon>Ceratobasidiaceae</taxon>
        <taxon>Rhizoctonia</taxon>
    </lineage>
</organism>